<accession>A0AAV0URF4</accession>
<reference evidence="2" key="1">
    <citation type="submission" date="2022-12" db="EMBL/GenBank/DDBJ databases">
        <authorList>
            <person name="Webb A."/>
        </authorList>
    </citation>
    <scope>NUCLEOTIDE SEQUENCE</scope>
    <source>
        <strain evidence="2">Hp1</strain>
    </source>
</reference>
<dbReference type="Gene3D" id="1.10.20.10">
    <property type="entry name" value="Histone, subunit A"/>
    <property type="match status" value="1"/>
</dbReference>
<feature type="compositionally biased region" description="Low complexity" evidence="1">
    <location>
        <begin position="121"/>
        <end position="141"/>
    </location>
</feature>
<dbReference type="AlphaFoldDB" id="A0AAV0URF4"/>
<proteinExistence type="predicted"/>
<dbReference type="InterPro" id="IPR009072">
    <property type="entry name" value="Histone-fold"/>
</dbReference>
<gene>
    <name evidence="2" type="ORF">HBR001_LOCUS7854</name>
</gene>
<keyword evidence="3" id="KW-1185">Reference proteome</keyword>
<dbReference type="EMBL" id="CANTFL010001426">
    <property type="protein sequence ID" value="CAI5739532.1"/>
    <property type="molecule type" value="Genomic_DNA"/>
</dbReference>
<evidence type="ECO:0000313" key="3">
    <source>
        <dbReference type="Proteomes" id="UP001162031"/>
    </source>
</evidence>
<feature type="region of interest" description="Disordered" evidence="1">
    <location>
        <begin position="94"/>
        <end position="191"/>
    </location>
</feature>
<protein>
    <recommendedName>
        <fullName evidence="4">Transcription factor CBF/NF-Y/archaeal histone domain-containing protein</fullName>
    </recommendedName>
</protein>
<dbReference type="SUPFAM" id="SSF47113">
    <property type="entry name" value="Histone-fold"/>
    <property type="match status" value="1"/>
</dbReference>
<comment type="caution">
    <text evidence="2">The sequence shown here is derived from an EMBL/GenBank/DDBJ whole genome shotgun (WGS) entry which is preliminary data.</text>
</comment>
<feature type="compositionally biased region" description="Acidic residues" evidence="1">
    <location>
        <begin position="178"/>
        <end position="191"/>
    </location>
</feature>
<evidence type="ECO:0000313" key="2">
    <source>
        <dbReference type="EMBL" id="CAI5739532.1"/>
    </source>
</evidence>
<name>A0AAV0URF4_HYABA</name>
<evidence type="ECO:0000256" key="1">
    <source>
        <dbReference type="SAM" id="MobiDB-lite"/>
    </source>
</evidence>
<dbReference type="Proteomes" id="UP001162031">
    <property type="component" value="Unassembled WGS sequence"/>
</dbReference>
<organism evidence="2 3">
    <name type="scientific">Hyaloperonospora brassicae</name>
    <name type="common">Brassica downy mildew</name>
    <name type="synonym">Peronospora brassicae</name>
    <dbReference type="NCBI Taxonomy" id="162125"/>
    <lineage>
        <taxon>Eukaryota</taxon>
        <taxon>Sar</taxon>
        <taxon>Stramenopiles</taxon>
        <taxon>Oomycota</taxon>
        <taxon>Peronosporomycetes</taxon>
        <taxon>Peronosporales</taxon>
        <taxon>Peronosporaceae</taxon>
        <taxon>Hyaloperonospora</taxon>
    </lineage>
</organism>
<dbReference type="GO" id="GO:0046982">
    <property type="term" value="F:protein heterodimerization activity"/>
    <property type="evidence" value="ECO:0007669"/>
    <property type="project" value="InterPro"/>
</dbReference>
<sequence length="191" mass="20591">MKQRNVLKVTARFGRVKRLLKEQKDMGQVGESAVVGCVSAVELFVRDLAGKMRLQAAEGHALTPIELKKSVLSSGELSFLHEKVTAIDESAVRYPTSARRGGKKRTSTTAATKSSSKKAKTTTTAAKKTVRTSAKTAARTVETATAKTSGERSRCSSKEAVPTEDSVSCGHRVQPLAVEEDEDYDESDSDE</sequence>
<evidence type="ECO:0008006" key="4">
    <source>
        <dbReference type="Google" id="ProtNLM"/>
    </source>
</evidence>